<dbReference type="AlphaFoldDB" id="A0AAU8EYP3"/>
<reference evidence="2" key="1">
    <citation type="submission" date="2024-06" db="EMBL/GenBank/DDBJ databases">
        <title>Biodegradation of dimethachlon by Arthrobacter sp. K5: mechanistic insights and ecological implications.</title>
        <authorList>
            <person name="Hu S."/>
            <person name="Lu P."/>
        </authorList>
    </citation>
    <scope>NUCLEOTIDE SEQUENCE</scope>
    <source>
        <strain evidence="2">K5</strain>
        <plasmid evidence="2">unnamed</plasmid>
    </source>
</reference>
<proteinExistence type="predicted"/>
<accession>A0AAU8EYP3</accession>
<protein>
    <submittedName>
        <fullName evidence="2">Uncharacterized protein</fullName>
    </submittedName>
</protein>
<organism evidence="2">
    <name type="scientific">Arthrobacter sp. K5</name>
    <dbReference type="NCBI Taxonomy" id="2839623"/>
    <lineage>
        <taxon>Bacteria</taxon>
        <taxon>Bacillati</taxon>
        <taxon>Actinomycetota</taxon>
        <taxon>Actinomycetes</taxon>
        <taxon>Micrococcales</taxon>
        <taxon>Micrococcaceae</taxon>
        <taxon>Arthrobacter</taxon>
    </lineage>
</organism>
<sequence>MNPEADTERDMRNSANAKLNEHWKVPVEKWTPETDMMLDNPELNSGPETRKNVERRRCVPDQTSPGRCPKQRAASLPRDPQDRDVIDQAPRAGIGKPQ</sequence>
<evidence type="ECO:0000313" key="2">
    <source>
        <dbReference type="EMBL" id="XCH13885.1"/>
    </source>
</evidence>
<feature type="compositionally biased region" description="Basic and acidic residues" evidence="1">
    <location>
        <begin position="19"/>
        <end position="32"/>
    </location>
</feature>
<dbReference type="EMBL" id="CP159280">
    <property type="protein sequence ID" value="XCH13885.1"/>
    <property type="molecule type" value="Genomic_DNA"/>
</dbReference>
<keyword evidence="2" id="KW-0614">Plasmid</keyword>
<feature type="compositionally biased region" description="Basic and acidic residues" evidence="1">
    <location>
        <begin position="48"/>
        <end position="59"/>
    </location>
</feature>
<feature type="region of interest" description="Disordered" evidence="1">
    <location>
        <begin position="1"/>
        <end position="98"/>
    </location>
</feature>
<dbReference type="RefSeq" id="WP_353713585.1">
    <property type="nucleotide sequence ID" value="NZ_CP159280.1"/>
</dbReference>
<geneLocation type="plasmid" evidence="2">
    <name>unnamed</name>
</geneLocation>
<evidence type="ECO:0000256" key="1">
    <source>
        <dbReference type="SAM" id="MobiDB-lite"/>
    </source>
</evidence>
<name>A0AAU8EYP3_9MICC</name>
<gene>
    <name evidence="2" type="ORF">ABRP34_22505</name>
</gene>
<feature type="compositionally biased region" description="Basic and acidic residues" evidence="1">
    <location>
        <begin position="1"/>
        <end position="12"/>
    </location>
</feature>